<reference evidence="2 3" key="1">
    <citation type="submission" date="2016-07" db="EMBL/GenBank/DDBJ databases">
        <title>Characterization of isolates of Eisenbergiella tayi derived from blood cultures, using whole genome sequencing.</title>
        <authorList>
            <person name="Burdz T."/>
            <person name="Wiebe D."/>
            <person name="Huynh C."/>
            <person name="Bernard K."/>
        </authorList>
    </citation>
    <scope>NUCLEOTIDE SEQUENCE [LARGE SCALE GENOMIC DNA]</scope>
    <source>
        <strain evidence="2 3">NML 110608</strain>
    </source>
</reference>
<dbReference type="EMBL" id="MCGH01000002">
    <property type="protein sequence ID" value="ODM07267.1"/>
    <property type="molecule type" value="Genomic_DNA"/>
</dbReference>
<feature type="transmembrane region" description="Helical" evidence="1">
    <location>
        <begin position="239"/>
        <end position="264"/>
    </location>
</feature>
<evidence type="ECO:0008006" key="4">
    <source>
        <dbReference type="Google" id="ProtNLM"/>
    </source>
</evidence>
<evidence type="ECO:0000313" key="2">
    <source>
        <dbReference type="EMBL" id="ODM07267.1"/>
    </source>
</evidence>
<dbReference type="RefSeq" id="WP_069152951.1">
    <property type="nucleotide sequence ID" value="NZ_MCGH01000002.1"/>
</dbReference>
<gene>
    <name evidence="2" type="ORF">BEI61_03157</name>
</gene>
<feature type="transmembrane region" description="Helical" evidence="1">
    <location>
        <begin position="211"/>
        <end position="233"/>
    </location>
</feature>
<feature type="transmembrane region" description="Helical" evidence="1">
    <location>
        <begin position="178"/>
        <end position="199"/>
    </location>
</feature>
<comment type="caution">
    <text evidence="2">The sequence shown here is derived from an EMBL/GenBank/DDBJ whole genome shotgun (WGS) entry which is preliminary data.</text>
</comment>
<proteinExistence type="predicted"/>
<sequence>MNKAEFLHILRERLSILDENELEDILSEYEQHIDLKAAGTMTEEAAIADFGDIGELTAEILEAYHVRADFDRNKEPEKKNESHKNAVMRAGRKISDSCKRGWEGFLQGLENIGLFVQKWAGKCRTAIHNLFSGKKNTEEKEEKKAAKRNGNLKKNRLLSFGSREHEEKRDKMENKKRITLFSVIGMMCRGCAAAVIWCVKAIWNVFCTCAGLLTGLFACVCIFILGTTIVLLAMGYPLLGILLAVLGLTMCTCSFTVLCFTLIIRRKRQAGESTGTAVREADEEEETVHA</sequence>
<organism evidence="2 3">
    <name type="scientific">Eisenbergiella tayi</name>
    <dbReference type="NCBI Taxonomy" id="1432052"/>
    <lineage>
        <taxon>Bacteria</taxon>
        <taxon>Bacillati</taxon>
        <taxon>Bacillota</taxon>
        <taxon>Clostridia</taxon>
        <taxon>Lachnospirales</taxon>
        <taxon>Lachnospiraceae</taxon>
        <taxon>Eisenbergiella</taxon>
    </lineage>
</organism>
<protein>
    <recommendedName>
        <fullName evidence="4">DUF1700 domain-containing protein</fullName>
    </recommendedName>
</protein>
<keyword evidence="1" id="KW-0812">Transmembrane</keyword>
<evidence type="ECO:0000313" key="3">
    <source>
        <dbReference type="Proteomes" id="UP000094067"/>
    </source>
</evidence>
<keyword evidence="1" id="KW-0472">Membrane</keyword>
<keyword evidence="1" id="KW-1133">Transmembrane helix</keyword>
<name>A0A1E3AF91_9FIRM</name>
<accession>A0A1E3AF91</accession>
<evidence type="ECO:0000256" key="1">
    <source>
        <dbReference type="SAM" id="Phobius"/>
    </source>
</evidence>
<dbReference type="Proteomes" id="UP000094067">
    <property type="component" value="Unassembled WGS sequence"/>
</dbReference>
<dbReference type="AlphaFoldDB" id="A0A1E3AF91"/>
<dbReference type="Pfam" id="PF22564">
    <property type="entry name" value="HAAS"/>
    <property type="match status" value="1"/>
</dbReference>